<feature type="compositionally biased region" description="Low complexity" evidence="6">
    <location>
        <begin position="26"/>
        <end position="55"/>
    </location>
</feature>
<dbReference type="PANTHER" id="PTHR12913:SF1">
    <property type="entry name" value="COLD SHOCK DOMAIN-CONTAINING PROTEIN E1"/>
    <property type="match status" value="1"/>
</dbReference>
<dbReference type="PROSITE" id="PS51938">
    <property type="entry name" value="SUZ_C"/>
    <property type="match status" value="1"/>
</dbReference>
<dbReference type="SUPFAM" id="SSF50249">
    <property type="entry name" value="Nucleic acid-binding proteins"/>
    <property type="match status" value="3"/>
</dbReference>
<comment type="similarity">
    <text evidence="5">Belongs to the UNR family.</text>
</comment>
<dbReference type="InterPro" id="IPR011129">
    <property type="entry name" value="CSD"/>
</dbReference>
<evidence type="ECO:0000256" key="6">
    <source>
        <dbReference type="SAM" id="MobiDB-lite"/>
    </source>
</evidence>
<evidence type="ECO:0000256" key="5">
    <source>
        <dbReference type="ARBA" id="ARBA00044751"/>
    </source>
</evidence>
<dbReference type="InterPro" id="IPR019844">
    <property type="entry name" value="CSD_CS"/>
</dbReference>
<dbReference type="PROSITE" id="PS00352">
    <property type="entry name" value="CSD_1"/>
    <property type="match status" value="2"/>
</dbReference>
<dbReference type="OrthoDB" id="74319at2759"/>
<dbReference type="AlphaFoldDB" id="A0A443SHH9"/>
<dbReference type="InterPro" id="IPR002059">
    <property type="entry name" value="CSP_DNA-bd"/>
</dbReference>
<gene>
    <name evidence="9" type="ORF">B4U80_06167</name>
</gene>
<evidence type="ECO:0000256" key="2">
    <source>
        <dbReference type="ARBA" id="ARBA00022490"/>
    </source>
</evidence>
<feature type="region of interest" description="Disordered" evidence="6">
    <location>
        <begin position="1"/>
        <end position="73"/>
    </location>
</feature>
<protein>
    <submittedName>
        <fullName evidence="9">Cold shock domain-containing protein E1-like protein</fullName>
    </submittedName>
</protein>
<accession>A0A443SHH9</accession>
<evidence type="ECO:0000256" key="1">
    <source>
        <dbReference type="ARBA" id="ARBA00004496"/>
    </source>
</evidence>
<evidence type="ECO:0000313" key="9">
    <source>
        <dbReference type="EMBL" id="RWS26993.1"/>
    </source>
</evidence>
<feature type="compositionally biased region" description="Polar residues" evidence="6">
    <location>
        <begin position="8"/>
        <end position="20"/>
    </location>
</feature>
<dbReference type="InterPro" id="IPR012340">
    <property type="entry name" value="NA-bd_OB-fold"/>
</dbReference>
<reference evidence="9 10" key="1">
    <citation type="journal article" date="2018" name="Gigascience">
        <title>Genomes of trombidid mites reveal novel predicted allergens and laterally-transferred genes associated with secondary metabolism.</title>
        <authorList>
            <person name="Dong X."/>
            <person name="Chaisiri K."/>
            <person name="Xia D."/>
            <person name="Armstrong S.D."/>
            <person name="Fang Y."/>
            <person name="Donnelly M.J."/>
            <person name="Kadowaki T."/>
            <person name="McGarry J.W."/>
            <person name="Darby A.C."/>
            <person name="Makepeace B.L."/>
        </authorList>
    </citation>
    <scope>NUCLEOTIDE SEQUENCE [LARGE SCALE GENOMIC DNA]</scope>
    <source>
        <strain evidence="9">UoL-UT</strain>
    </source>
</reference>
<dbReference type="PROSITE" id="PS51857">
    <property type="entry name" value="CSD_2"/>
    <property type="match status" value="2"/>
</dbReference>
<evidence type="ECO:0000259" key="7">
    <source>
        <dbReference type="PROSITE" id="PS51857"/>
    </source>
</evidence>
<keyword evidence="3" id="KW-0677">Repeat</keyword>
<feature type="domain" description="CSD" evidence="7">
    <location>
        <begin position="232"/>
        <end position="293"/>
    </location>
</feature>
<dbReference type="InterPro" id="IPR056400">
    <property type="entry name" value="CSDE1"/>
</dbReference>
<dbReference type="PANTHER" id="PTHR12913">
    <property type="entry name" value="UNR PROTEIN N-RAS UPSTREAM GENE PROTEIN"/>
    <property type="match status" value="1"/>
</dbReference>
<evidence type="ECO:0000256" key="3">
    <source>
        <dbReference type="ARBA" id="ARBA00022737"/>
    </source>
</evidence>
<feature type="domain" description="CSD" evidence="7">
    <location>
        <begin position="78"/>
        <end position="142"/>
    </location>
</feature>
<dbReference type="GO" id="GO:0005737">
    <property type="term" value="C:cytoplasm"/>
    <property type="evidence" value="ECO:0007669"/>
    <property type="project" value="UniProtKB-SubCell"/>
</dbReference>
<dbReference type="STRING" id="299467.A0A443SHH9"/>
<dbReference type="Pfam" id="PF00313">
    <property type="entry name" value="CSD"/>
    <property type="match status" value="2"/>
</dbReference>
<dbReference type="Gene3D" id="2.40.50.140">
    <property type="entry name" value="Nucleic acid-binding proteins"/>
    <property type="match status" value="4"/>
</dbReference>
<dbReference type="SMART" id="SM00357">
    <property type="entry name" value="CSP"/>
    <property type="match status" value="3"/>
</dbReference>
<feature type="compositionally biased region" description="Polar residues" evidence="6">
    <location>
        <begin position="685"/>
        <end position="695"/>
    </location>
</feature>
<dbReference type="EMBL" id="NCKV01002330">
    <property type="protein sequence ID" value="RWS26993.1"/>
    <property type="molecule type" value="Genomic_DNA"/>
</dbReference>
<dbReference type="VEuPathDB" id="VectorBase:LDEU005047"/>
<name>A0A443SHH9_9ACAR</name>
<sequence>MANPNWKPFQTPNNHENATNLPFGRSSLSSSSFNTYSSQRNHSTKSNSSSSSSSSYQFDNGTSNEQLSSSPGASSEFREAGIVEKLLPSYGFIQCCERQARLFFHYSQFNGNIEHLKLGDPVEFEMTCDRRTGKPIASSVVKISSEAALIGEELSSEPVTGFITIEVTDDKEGRVAYESRGECFFLPFTKEDLDDDDVELKAKDSVVFHIATDKSGNLRARHISLKTPTPQRFEGVVCTLKDSFGFIERADIVKEIFFHSSECKDFKGLSLGDDVEFSIQTRNNKEVAVNVTRLAAGSVIFEDVNPEEQKGQILKSIDRHNSHAYQRQHSGSISSNGPGNEPFPGKIMYKKGHSDVEIPFGERDVKGEYTLQVGDLVKFNIVTDRRDKLKHSTNITLCDESFILSGERRDQGYIAALKDSYGFIKCLNREGTRIYFKLVELLDPNMPVKLNDEVEFTVSSDVSSPGRLQAIRIKALPNGTILKNLLSMKGSKSTTAQSNILCKPQPYALSMCEEVNSIEQFAINGYSDKKDITYSSGSHCEGSHESEFPLIDFNTDLNISHISNIENDTFSCERVRNDSWSEILSQLSLRNTQQMDLLNSTENDSSPVLKPFQESFLSMKKVAENSVEKHTDRNGINKVNSQRPERLLTKLKGNEEMNGPKVVLIRQPRGPDGSKGFSIPRQLKSKQSPLCESVY</sequence>
<dbReference type="Pfam" id="PF12901">
    <property type="entry name" value="SUZ-C"/>
    <property type="match status" value="1"/>
</dbReference>
<evidence type="ECO:0000313" key="10">
    <source>
        <dbReference type="Proteomes" id="UP000288716"/>
    </source>
</evidence>
<keyword evidence="4" id="KW-0694">RNA-binding</keyword>
<evidence type="ECO:0000256" key="4">
    <source>
        <dbReference type="ARBA" id="ARBA00022884"/>
    </source>
</evidence>
<feature type="region of interest" description="Disordered" evidence="6">
    <location>
        <begin position="666"/>
        <end position="695"/>
    </location>
</feature>
<feature type="compositionally biased region" description="Polar residues" evidence="6">
    <location>
        <begin position="56"/>
        <end position="73"/>
    </location>
</feature>
<comment type="caution">
    <text evidence="9">The sequence shown here is derived from an EMBL/GenBank/DDBJ whole genome shotgun (WGS) entry which is preliminary data.</text>
</comment>
<dbReference type="Pfam" id="PF23456">
    <property type="entry name" value="CSDE1"/>
    <property type="match status" value="1"/>
</dbReference>
<comment type="subcellular location">
    <subcellularLocation>
        <location evidence="1">Cytoplasm</location>
    </subcellularLocation>
</comment>
<dbReference type="CDD" id="cd04458">
    <property type="entry name" value="CSP_CDS"/>
    <property type="match status" value="2"/>
</dbReference>
<dbReference type="GO" id="GO:0003723">
    <property type="term" value="F:RNA binding"/>
    <property type="evidence" value="ECO:0007669"/>
    <property type="project" value="UniProtKB-KW"/>
</dbReference>
<dbReference type="Proteomes" id="UP000288716">
    <property type="component" value="Unassembled WGS sequence"/>
</dbReference>
<evidence type="ECO:0000259" key="8">
    <source>
        <dbReference type="PROSITE" id="PS51938"/>
    </source>
</evidence>
<proteinExistence type="inferred from homology"/>
<keyword evidence="10" id="KW-1185">Reference proteome</keyword>
<keyword evidence="2" id="KW-0963">Cytoplasm</keyword>
<dbReference type="InterPro" id="IPR024642">
    <property type="entry name" value="SUZ-C"/>
</dbReference>
<feature type="domain" description="SUZ-C" evidence="8">
    <location>
        <begin position="635"/>
        <end position="681"/>
    </location>
</feature>
<organism evidence="9 10">
    <name type="scientific">Leptotrombidium deliense</name>
    <dbReference type="NCBI Taxonomy" id="299467"/>
    <lineage>
        <taxon>Eukaryota</taxon>
        <taxon>Metazoa</taxon>
        <taxon>Ecdysozoa</taxon>
        <taxon>Arthropoda</taxon>
        <taxon>Chelicerata</taxon>
        <taxon>Arachnida</taxon>
        <taxon>Acari</taxon>
        <taxon>Acariformes</taxon>
        <taxon>Trombidiformes</taxon>
        <taxon>Prostigmata</taxon>
        <taxon>Anystina</taxon>
        <taxon>Parasitengona</taxon>
        <taxon>Trombiculoidea</taxon>
        <taxon>Trombiculidae</taxon>
        <taxon>Leptotrombidium</taxon>
    </lineage>
</organism>